<evidence type="ECO:0000256" key="1">
    <source>
        <dbReference type="SAM" id="MobiDB-lite"/>
    </source>
</evidence>
<protein>
    <submittedName>
        <fullName evidence="2 4">Uncharacterized protein</fullName>
    </submittedName>
</protein>
<dbReference type="OrthoDB" id="5843713at2759"/>
<dbReference type="AlphaFoldDB" id="A0A0M3JU74"/>
<evidence type="ECO:0000313" key="4">
    <source>
        <dbReference type="WBParaSite" id="ASIM_0001171401-mRNA-1"/>
    </source>
</evidence>
<dbReference type="EMBL" id="UYRR01031046">
    <property type="protein sequence ID" value="VDK44524.1"/>
    <property type="molecule type" value="Genomic_DNA"/>
</dbReference>
<accession>A0A0M3JU74</accession>
<evidence type="ECO:0000313" key="3">
    <source>
        <dbReference type="Proteomes" id="UP000267096"/>
    </source>
</evidence>
<reference evidence="4" key="1">
    <citation type="submission" date="2017-02" db="UniProtKB">
        <authorList>
            <consortium name="WormBaseParasite"/>
        </authorList>
    </citation>
    <scope>IDENTIFICATION</scope>
</reference>
<feature type="region of interest" description="Disordered" evidence="1">
    <location>
        <begin position="64"/>
        <end position="114"/>
    </location>
</feature>
<keyword evidence="3" id="KW-1185">Reference proteome</keyword>
<name>A0A0M3JU74_ANISI</name>
<dbReference type="WBParaSite" id="ASIM_0001171401-mRNA-1">
    <property type="protein sequence ID" value="ASIM_0001171401-mRNA-1"/>
    <property type="gene ID" value="ASIM_0001171401"/>
</dbReference>
<evidence type="ECO:0000313" key="2">
    <source>
        <dbReference type="EMBL" id="VDK44524.1"/>
    </source>
</evidence>
<reference evidence="2 3" key="2">
    <citation type="submission" date="2018-11" db="EMBL/GenBank/DDBJ databases">
        <authorList>
            <consortium name="Pathogen Informatics"/>
        </authorList>
    </citation>
    <scope>NUCLEOTIDE SEQUENCE [LARGE SCALE GENOMIC DNA]</scope>
</reference>
<dbReference type="Proteomes" id="UP000267096">
    <property type="component" value="Unassembled WGS sequence"/>
</dbReference>
<sequence length="393" mass="42217">MGVVPADFEKRGKLNSLVNRLGGGNIAGCSTQLATGEPLMAHSCQCRNIDDAAYSNDLLGVYDAASKQQPPPPQQHHKHHQTANKNNPARSPSHLPATVFLSDGERDASTPPSRLVCEEDRERWVRAPPNCNPFDAHASFSCSSISCRTAREASVQAIYSGRSRLNTATGVERPSCGRTGIQLGSGLASSQSMKMTPNSCTNNSITKRICHSTDCRQHVDGCFSSRTRWSPSLDTSQERRSLTHPVVYVPVRLDNCNANKQHSSISPLNAVLIKSSECESTIHSEQSLAPNHFTVPTTIYSCPHPASSSPSLVRISATQTLPEWNTTALPIVLTRTCKTPTTAIASTNASFAASTVNKCISQQCSASSFSICCMASSLRTIANDDTNSGQTIT</sequence>
<proteinExistence type="predicted"/>
<gene>
    <name evidence="2" type="ORF">ASIM_LOCUS11180</name>
</gene>
<organism evidence="4">
    <name type="scientific">Anisakis simplex</name>
    <name type="common">Herring worm</name>
    <dbReference type="NCBI Taxonomy" id="6269"/>
    <lineage>
        <taxon>Eukaryota</taxon>
        <taxon>Metazoa</taxon>
        <taxon>Ecdysozoa</taxon>
        <taxon>Nematoda</taxon>
        <taxon>Chromadorea</taxon>
        <taxon>Rhabditida</taxon>
        <taxon>Spirurina</taxon>
        <taxon>Ascaridomorpha</taxon>
        <taxon>Ascaridoidea</taxon>
        <taxon>Anisakidae</taxon>
        <taxon>Anisakis</taxon>
        <taxon>Anisakis simplex complex</taxon>
    </lineage>
</organism>